<evidence type="ECO:0000313" key="1">
    <source>
        <dbReference type="EMBL" id="ARN74287.1"/>
    </source>
</evidence>
<dbReference type="AlphaFoldDB" id="A0A1X9NH82"/>
<dbReference type="EMBL" id="CP019343">
    <property type="protein sequence ID" value="ARN74287.1"/>
    <property type="molecule type" value="Genomic_DNA"/>
</dbReference>
<protein>
    <submittedName>
        <fullName evidence="1">Uncharacterized protein</fullName>
    </submittedName>
</protein>
<dbReference type="STRING" id="716816.BST96_09225"/>
<sequence length="66" mass="7423">MKKNKKKSSKILSIQPTALQPFKVLTYEAAMSLVKSSAQSNTLNAIYILEQIISLVKKTQSRNYCC</sequence>
<accession>A0A1X9NH82</accession>
<keyword evidence="2" id="KW-1185">Reference proteome</keyword>
<organism evidence="1 2">
    <name type="scientific">Oceanicoccus sagamiensis</name>
    <dbReference type="NCBI Taxonomy" id="716816"/>
    <lineage>
        <taxon>Bacteria</taxon>
        <taxon>Pseudomonadati</taxon>
        <taxon>Pseudomonadota</taxon>
        <taxon>Gammaproteobacteria</taxon>
        <taxon>Cellvibrionales</taxon>
        <taxon>Spongiibacteraceae</taxon>
        <taxon>Oceanicoccus</taxon>
    </lineage>
</organism>
<dbReference type="KEGG" id="osg:BST96_09225"/>
<proteinExistence type="predicted"/>
<name>A0A1X9NH82_9GAMM</name>
<gene>
    <name evidence="1" type="ORF">BST96_09225</name>
</gene>
<reference evidence="1 2" key="1">
    <citation type="submission" date="2016-11" db="EMBL/GenBank/DDBJ databases">
        <title>Trade-off between light-utilization and light-protection in marine flavobacteria.</title>
        <authorList>
            <person name="Kumagai Y."/>
        </authorList>
    </citation>
    <scope>NUCLEOTIDE SEQUENCE [LARGE SCALE GENOMIC DNA]</scope>
    <source>
        <strain evidence="1 2">NBRC 107125</strain>
    </source>
</reference>
<dbReference type="Proteomes" id="UP000193450">
    <property type="component" value="Chromosome"/>
</dbReference>
<evidence type="ECO:0000313" key="2">
    <source>
        <dbReference type="Proteomes" id="UP000193450"/>
    </source>
</evidence>